<evidence type="ECO:0000313" key="3">
    <source>
        <dbReference type="EMBL" id="OQR66867.1"/>
    </source>
</evidence>
<evidence type="ECO:0000256" key="1">
    <source>
        <dbReference type="ARBA" id="ARBA00023002"/>
    </source>
</evidence>
<dbReference type="Proteomes" id="UP000192247">
    <property type="component" value="Unassembled WGS sequence"/>
</dbReference>
<keyword evidence="2" id="KW-0472">Membrane</keyword>
<dbReference type="PANTHER" id="PTHR43157:SF31">
    <property type="entry name" value="PHOSPHATIDYLINOSITOL-GLYCAN BIOSYNTHESIS CLASS F PROTEIN"/>
    <property type="match status" value="1"/>
</dbReference>
<dbReference type="STRING" id="418985.A0A1V9X097"/>
<dbReference type="OrthoDB" id="191139at2759"/>
<dbReference type="PANTHER" id="PTHR43157">
    <property type="entry name" value="PHOSPHATIDYLINOSITOL-GLYCAN BIOSYNTHESIS CLASS F PROTEIN-RELATED"/>
    <property type="match status" value="1"/>
</dbReference>
<gene>
    <name evidence="3" type="ORF">BIW11_13877</name>
</gene>
<evidence type="ECO:0000313" key="4">
    <source>
        <dbReference type="Proteomes" id="UP000192247"/>
    </source>
</evidence>
<name>A0A1V9X097_9ACAR</name>
<protein>
    <submittedName>
        <fullName evidence="3">Retinol dehydrogenase 14-like</fullName>
    </submittedName>
</protein>
<sequence>MIQMVLYSLLLRLYGFFVLHLFGLWIFALQLAHVYYGTQNKRFNFVRQERKIFVVTGGLGGIGRKVTERLMSLGAFVIITGRRPNKDPSLKKSMEELSALSSSFKYFQVELESMSNTVRFCDTVKASFDRLDGLICNAGTLGPSYRTTPEGFESQQAVNYLSPIVLMDQFQSLLKSTEGRVVLVSSAAHRIGYCNLDDFMFSKAYCPYLGYVQSKLALVAYTRHVGPTLLRECGITVNAVHPGVVNTGLYSNPIVKLIGKIAFISATTSAETILFPLLSATLERVTGQYMENCEISLPATRVMDREFTENLYKYTRNLLGPWLQPHQAAN</sequence>
<dbReference type="AlphaFoldDB" id="A0A1V9X097"/>
<dbReference type="Gene3D" id="3.40.50.720">
    <property type="entry name" value="NAD(P)-binding Rossmann-like Domain"/>
    <property type="match status" value="1"/>
</dbReference>
<proteinExistence type="predicted"/>
<reference evidence="3 4" key="1">
    <citation type="journal article" date="2017" name="Gigascience">
        <title>Draft genome of the honey bee ectoparasitic mite, Tropilaelaps mercedesae, is shaped by the parasitic life history.</title>
        <authorList>
            <person name="Dong X."/>
            <person name="Armstrong S.D."/>
            <person name="Xia D."/>
            <person name="Makepeace B.L."/>
            <person name="Darby A.C."/>
            <person name="Kadowaki T."/>
        </authorList>
    </citation>
    <scope>NUCLEOTIDE SEQUENCE [LARGE SCALE GENOMIC DNA]</scope>
    <source>
        <strain evidence="3">Wuxi-XJTLU</strain>
    </source>
</reference>
<keyword evidence="2" id="KW-1133">Transmembrane helix</keyword>
<dbReference type="InterPro" id="IPR002347">
    <property type="entry name" value="SDR_fam"/>
</dbReference>
<comment type="caution">
    <text evidence="3">The sequence shown here is derived from an EMBL/GenBank/DDBJ whole genome shotgun (WGS) entry which is preliminary data.</text>
</comment>
<dbReference type="InterPro" id="IPR036291">
    <property type="entry name" value="NAD(P)-bd_dom_sf"/>
</dbReference>
<keyword evidence="2" id="KW-0812">Transmembrane</keyword>
<feature type="transmembrane region" description="Helical" evidence="2">
    <location>
        <begin position="12"/>
        <end position="36"/>
    </location>
</feature>
<evidence type="ECO:0000256" key="2">
    <source>
        <dbReference type="SAM" id="Phobius"/>
    </source>
</evidence>
<dbReference type="EMBL" id="MNPL01030816">
    <property type="protein sequence ID" value="OQR66867.1"/>
    <property type="molecule type" value="Genomic_DNA"/>
</dbReference>
<dbReference type="GO" id="GO:0016491">
    <property type="term" value="F:oxidoreductase activity"/>
    <property type="evidence" value="ECO:0007669"/>
    <property type="project" value="UniProtKB-KW"/>
</dbReference>
<keyword evidence="1" id="KW-0560">Oxidoreductase</keyword>
<dbReference type="SUPFAM" id="SSF51735">
    <property type="entry name" value="NAD(P)-binding Rossmann-fold domains"/>
    <property type="match status" value="1"/>
</dbReference>
<organism evidence="3 4">
    <name type="scientific">Tropilaelaps mercedesae</name>
    <dbReference type="NCBI Taxonomy" id="418985"/>
    <lineage>
        <taxon>Eukaryota</taxon>
        <taxon>Metazoa</taxon>
        <taxon>Ecdysozoa</taxon>
        <taxon>Arthropoda</taxon>
        <taxon>Chelicerata</taxon>
        <taxon>Arachnida</taxon>
        <taxon>Acari</taxon>
        <taxon>Parasitiformes</taxon>
        <taxon>Mesostigmata</taxon>
        <taxon>Gamasina</taxon>
        <taxon>Dermanyssoidea</taxon>
        <taxon>Laelapidae</taxon>
        <taxon>Tropilaelaps</taxon>
    </lineage>
</organism>
<dbReference type="PROSITE" id="PS00061">
    <property type="entry name" value="ADH_SHORT"/>
    <property type="match status" value="1"/>
</dbReference>
<dbReference type="InterPro" id="IPR020904">
    <property type="entry name" value="Sc_DH/Rdtase_CS"/>
</dbReference>
<accession>A0A1V9X097</accession>
<dbReference type="Pfam" id="PF00106">
    <property type="entry name" value="adh_short"/>
    <property type="match status" value="1"/>
</dbReference>
<dbReference type="PRINTS" id="PR00081">
    <property type="entry name" value="GDHRDH"/>
</dbReference>
<dbReference type="InParanoid" id="A0A1V9X097"/>
<keyword evidence="4" id="KW-1185">Reference proteome</keyword>